<dbReference type="PANTHER" id="PTHR43133:SF46">
    <property type="entry name" value="RNA POLYMERASE SIGMA-70 FACTOR ECF SUBFAMILY"/>
    <property type="match status" value="1"/>
</dbReference>
<evidence type="ECO:0000256" key="2">
    <source>
        <dbReference type="ARBA" id="ARBA00023015"/>
    </source>
</evidence>
<comment type="similarity">
    <text evidence="1">Belongs to the sigma-70 factor family. ECF subfamily.</text>
</comment>
<accession>A0A1W2GN80</accession>
<dbReference type="GO" id="GO:0016987">
    <property type="term" value="F:sigma factor activity"/>
    <property type="evidence" value="ECO:0007669"/>
    <property type="project" value="UniProtKB-KW"/>
</dbReference>
<dbReference type="Gene3D" id="1.10.1740.10">
    <property type="match status" value="1"/>
</dbReference>
<dbReference type="InterPro" id="IPR036388">
    <property type="entry name" value="WH-like_DNA-bd_sf"/>
</dbReference>
<evidence type="ECO:0000256" key="1">
    <source>
        <dbReference type="ARBA" id="ARBA00010641"/>
    </source>
</evidence>
<gene>
    <name evidence="7" type="ORF">SAMN04488029_3530</name>
</gene>
<evidence type="ECO:0000259" key="5">
    <source>
        <dbReference type="Pfam" id="PF04542"/>
    </source>
</evidence>
<dbReference type="SUPFAM" id="SSF88659">
    <property type="entry name" value="Sigma3 and sigma4 domains of RNA polymerase sigma factors"/>
    <property type="match status" value="1"/>
</dbReference>
<dbReference type="InterPro" id="IPR013325">
    <property type="entry name" value="RNA_pol_sigma_r2"/>
</dbReference>
<dbReference type="InterPro" id="IPR013249">
    <property type="entry name" value="RNA_pol_sigma70_r4_t2"/>
</dbReference>
<evidence type="ECO:0000313" key="7">
    <source>
        <dbReference type="EMBL" id="SMD37902.1"/>
    </source>
</evidence>
<reference evidence="7 8" key="1">
    <citation type="submission" date="2017-04" db="EMBL/GenBank/DDBJ databases">
        <authorList>
            <person name="Afonso C.L."/>
            <person name="Miller P.J."/>
            <person name="Scott M.A."/>
            <person name="Spackman E."/>
            <person name="Goraichik I."/>
            <person name="Dimitrov K.M."/>
            <person name="Suarez D.L."/>
            <person name="Swayne D.E."/>
        </authorList>
    </citation>
    <scope>NUCLEOTIDE SEQUENCE [LARGE SCALE GENOMIC DNA]</scope>
    <source>
        <strain evidence="7 8">DSM 26133</strain>
    </source>
</reference>
<proteinExistence type="inferred from homology"/>
<dbReference type="GO" id="GO:0003677">
    <property type="term" value="F:DNA binding"/>
    <property type="evidence" value="ECO:0007669"/>
    <property type="project" value="InterPro"/>
</dbReference>
<keyword evidence="8" id="KW-1185">Reference proteome</keyword>
<feature type="domain" description="RNA polymerase sigma factor 70 region 4 type 2" evidence="6">
    <location>
        <begin position="130"/>
        <end position="180"/>
    </location>
</feature>
<sequence length="190" mass="21915">MNNQGYISNQDQILDDSQLTDLCKAKDELAQKALYNKYANKMMRTCVRYLNDEMEAEDAMIDGFMKVFSKIDTFEYRGKGSLEGWIKRIMVNESLMLLRKRKMDQVEIEKVHHLASDHETAESQLMEETIVNIIQELPNGYRTVFNMYVIEGYSHREIGEKLNISENTSKSQLSKARASLSKSLTQIGAL</sequence>
<keyword evidence="3" id="KW-0731">Sigma factor</keyword>
<dbReference type="STRING" id="692418.SAMN04488029_3530"/>
<evidence type="ECO:0000259" key="6">
    <source>
        <dbReference type="Pfam" id="PF08281"/>
    </source>
</evidence>
<evidence type="ECO:0000313" key="8">
    <source>
        <dbReference type="Proteomes" id="UP000192472"/>
    </source>
</evidence>
<keyword evidence="2" id="KW-0805">Transcription regulation</keyword>
<evidence type="ECO:0000256" key="3">
    <source>
        <dbReference type="ARBA" id="ARBA00023082"/>
    </source>
</evidence>
<dbReference type="EMBL" id="FWYF01000004">
    <property type="protein sequence ID" value="SMD37902.1"/>
    <property type="molecule type" value="Genomic_DNA"/>
</dbReference>
<dbReference type="InterPro" id="IPR007627">
    <property type="entry name" value="RNA_pol_sigma70_r2"/>
</dbReference>
<dbReference type="CDD" id="cd06171">
    <property type="entry name" value="Sigma70_r4"/>
    <property type="match status" value="1"/>
</dbReference>
<dbReference type="Pfam" id="PF04542">
    <property type="entry name" value="Sigma70_r2"/>
    <property type="match status" value="1"/>
</dbReference>
<dbReference type="Proteomes" id="UP000192472">
    <property type="component" value="Unassembled WGS sequence"/>
</dbReference>
<dbReference type="PANTHER" id="PTHR43133">
    <property type="entry name" value="RNA POLYMERASE ECF-TYPE SIGMA FACTO"/>
    <property type="match status" value="1"/>
</dbReference>
<evidence type="ECO:0000256" key="4">
    <source>
        <dbReference type="ARBA" id="ARBA00023163"/>
    </source>
</evidence>
<organism evidence="7 8">
    <name type="scientific">Reichenbachiella faecimaris</name>
    <dbReference type="NCBI Taxonomy" id="692418"/>
    <lineage>
        <taxon>Bacteria</taxon>
        <taxon>Pseudomonadati</taxon>
        <taxon>Bacteroidota</taxon>
        <taxon>Cytophagia</taxon>
        <taxon>Cytophagales</taxon>
        <taxon>Reichenbachiellaceae</taxon>
        <taxon>Reichenbachiella</taxon>
    </lineage>
</organism>
<dbReference type="RefSeq" id="WP_245827105.1">
    <property type="nucleotide sequence ID" value="NZ_FWYF01000004.1"/>
</dbReference>
<dbReference type="SUPFAM" id="SSF88946">
    <property type="entry name" value="Sigma2 domain of RNA polymerase sigma factors"/>
    <property type="match status" value="1"/>
</dbReference>
<protein>
    <submittedName>
        <fullName evidence="7">RNA polymerase sigma-70 factor, ECF subfamily</fullName>
    </submittedName>
</protein>
<dbReference type="GO" id="GO:0006352">
    <property type="term" value="P:DNA-templated transcription initiation"/>
    <property type="evidence" value="ECO:0007669"/>
    <property type="project" value="InterPro"/>
</dbReference>
<feature type="domain" description="RNA polymerase sigma-70 region 2" evidence="5">
    <location>
        <begin position="34"/>
        <end position="102"/>
    </location>
</feature>
<dbReference type="Pfam" id="PF08281">
    <property type="entry name" value="Sigma70_r4_2"/>
    <property type="match status" value="1"/>
</dbReference>
<dbReference type="InterPro" id="IPR039425">
    <property type="entry name" value="RNA_pol_sigma-70-like"/>
</dbReference>
<keyword evidence="4" id="KW-0804">Transcription</keyword>
<dbReference type="InterPro" id="IPR014284">
    <property type="entry name" value="RNA_pol_sigma-70_dom"/>
</dbReference>
<name>A0A1W2GN80_REIFA</name>
<dbReference type="Gene3D" id="1.10.10.10">
    <property type="entry name" value="Winged helix-like DNA-binding domain superfamily/Winged helix DNA-binding domain"/>
    <property type="match status" value="1"/>
</dbReference>
<dbReference type="NCBIfam" id="TIGR02937">
    <property type="entry name" value="sigma70-ECF"/>
    <property type="match status" value="1"/>
</dbReference>
<dbReference type="AlphaFoldDB" id="A0A1W2GN80"/>
<dbReference type="InterPro" id="IPR013324">
    <property type="entry name" value="RNA_pol_sigma_r3/r4-like"/>
</dbReference>